<accession>A0A0C3GB43</accession>
<dbReference type="AlphaFoldDB" id="A0A0C3GB43"/>
<dbReference type="Proteomes" id="UP000054321">
    <property type="component" value="Unassembled WGS sequence"/>
</dbReference>
<reference evidence="1 2" key="1">
    <citation type="submission" date="2014-04" db="EMBL/GenBank/DDBJ databases">
        <authorList>
            <consortium name="DOE Joint Genome Institute"/>
            <person name="Kuo A."/>
            <person name="Martino E."/>
            <person name="Perotto S."/>
            <person name="Kohler A."/>
            <person name="Nagy L.G."/>
            <person name="Floudas D."/>
            <person name="Copeland A."/>
            <person name="Barry K.W."/>
            <person name="Cichocki N."/>
            <person name="Veneault-Fourrey C."/>
            <person name="LaButti K."/>
            <person name="Lindquist E.A."/>
            <person name="Lipzen A."/>
            <person name="Lundell T."/>
            <person name="Morin E."/>
            <person name="Murat C."/>
            <person name="Sun H."/>
            <person name="Tunlid A."/>
            <person name="Henrissat B."/>
            <person name="Grigoriev I.V."/>
            <person name="Hibbett D.S."/>
            <person name="Martin F."/>
            <person name="Nordberg H.P."/>
            <person name="Cantor M.N."/>
            <person name="Hua S.X."/>
        </authorList>
    </citation>
    <scope>NUCLEOTIDE SEQUENCE [LARGE SCALE GENOMIC DNA]</scope>
    <source>
        <strain evidence="1 2">Zn</strain>
    </source>
</reference>
<name>A0A0C3GB43_OIDMZ</name>
<dbReference type="PANTHER" id="PTHR38436">
    <property type="entry name" value="POLYKETIDE CYCLASE SNOAL-LIKE DOMAIN"/>
    <property type="match status" value="1"/>
</dbReference>
<proteinExistence type="predicted"/>
<dbReference type="GO" id="GO:0030638">
    <property type="term" value="P:polyketide metabolic process"/>
    <property type="evidence" value="ECO:0007669"/>
    <property type="project" value="InterPro"/>
</dbReference>
<organism evidence="1 2">
    <name type="scientific">Oidiodendron maius (strain Zn)</name>
    <dbReference type="NCBI Taxonomy" id="913774"/>
    <lineage>
        <taxon>Eukaryota</taxon>
        <taxon>Fungi</taxon>
        <taxon>Dikarya</taxon>
        <taxon>Ascomycota</taxon>
        <taxon>Pezizomycotina</taxon>
        <taxon>Leotiomycetes</taxon>
        <taxon>Leotiomycetes incertae sedis</taxon>
        <taxon>Myxotrichaceae</taxon>
        <taxon>Oidiodendron</taxon>
    </lineage>
</organism>
<keyword evidence="2" id="KW-1185">Reference proteome</keyword>
<dbReference type="InterPro" id="IPR009959">
    <property type="entry name" value="Cyclase_SnoaL-like"/>
</dbReference>
<sequence>MAVSDDGFVSRDFAKFNHRNDTIVYMPAGHVYDMAQHIQDTINTMASFPDLRPHNHPYKVTFGEGNWAVAFEDATGTNTGPIKGVDGGWVPPTGRGVNFEFATFANWEGGLLTQEYIWADSVKQSRQLGFIPDPVPNTPTIGLTLNNYSIPLTTNPGQDHVAENKAAHRDSDSAFNAGKIDAGSLHYSPDIKVYGVGANDEILGLEAYLNVIHQYRTSFSNLTIQNDPYIQAIGSGDWTATVTKLSGTLTGTLQVPGYLADAAIPATGKSFDVLHYTIARWQKGNTTHIKIMADPFTILSQIGG</sequence>
<protein>
    <recommendedName>
        <fullName evidence="3">SnoaL-like domain-containing protein</fullName>
    </recommendedName>
</protein>
<dbReference type="InParanoid" id="A0A0C3GB43"/>
<evidence type="ECO:0000313" key="1">
    <source>
        <dbReference type="EMBL" id="KIM93405.1"/>
    </source>
</evidence>
<dbReference type="HOGENOM" id="CLU_752239_0_0_1"/>
<dbReference type="InterPro" id="IPR032710">
    <property type="entry name" value="NTF2-like_dom_sf"/>
</dbReference>
<gene>
    <name evidence="1" type="ORF">OIDMADRAFT_46214</name>
</gene>
<dbReference type="PANTHER" id="PTHR38436:SF1">
    <property type="entry name" value="ESTER CYCLASE"/>
    <property type="match status" value="1"/>
</dbReference>
<dbReference type="SUPFAM" id="SSF54427">
    <property type="entry name" value="NTF2-like"/>
    <property type="match status" value="2"/>
</dbReference>
<evidence type="ECO:0000313" key="2">
    <source>
        <dbReference type="Proteomes" id="UP000054321"/>
    </source>
</evidence>
<dbReference type="OrthoDB" id="5398185at2759"/>
<dbReference type="Pfam" id="PF07366">
    <property type="entry name" value="SnoaL"/>
    <property type="match status" value="2"/>
</dbReference>
<dbReference type="Gene3D" id="3.10.450.50">
    <property type="match status" value="2"/>
</dbReference>
<reference evidence="2" key="2">
    <citation type="submission" date="2015-01" db="EMBL/GenBank/DDBJ databases">
        <title>Evolutionary Origins and Diversification of the Mycorrhizal Mutualists.</title>
        <authorList>
            <consortium name="DOE Joint Genome Institute"/>
            <consortium name="Mycorrhizal Genomics Consortium"/>
            <person name="Kohler A."/>
            <person name="Kuo A."/>
            <person name="Nagy L.G."/>
            <person name="Floudas D."/>
            <person name="Copeland A."/>
            <person name="Barry K.W."/>
            <person name="Cichocki N."/>
            <person name="Veneault-Fourrey C."/>
            <person name="LaButti K."/>
            <person name="Lindquist E.A."/>
            <person name="Lipzen A."/>
            <person name="Lundell T."/>
            <person name="Morin E."/>
            <person name="Murat C."/>
            <person name="Riley R."/>
            <person name="Ohm R."/>
            <person name="Sun H."/>
            <person name="Tunlid A."/>
            <person name="Henrissat B."/>
            <person name="Grigoriev I.V."/>
            <person name="Hibbett D.S."/>
            <person name="Martin F."/>
        </authorList>
    </citation>
    <scope>NUCLEOTIDE SEQUENCE [LARGE SCALE GENOMIC DNA]</scope>
    <source>
        <strain evidence="2">Zn</strain>
    </source>
</reference>
<evidence type="ECO:0008006" key="3">
    <source>
        <dbReference type="Google" id="ProtNLM"/>
    </source>
</evidence>
<dbReference type="EMBL" id="KN832895">
    <property type="protein sequence ID" value="KIM93405.1"/>
    <property type="molecule type" value="Genomic_DNA"/>
</dbReference>